<dbReference type="EMBL" id="JAGPNK010000003">
    <property type="protein sequence ID" value="KAH7324628.1"/>
    <property type="molecule type" value="Genomic_DNA"/>
</dbReference>
<comment type="caution">
    <text evidence="3">The sequence shown here is derived from an EMBL/GenBank/DDBJ whole genome shotgun (WGS) entry which is preliminary data.</text>
</comment>
<feature type="compositionally biased region" description="Polar residues" evidence="1">
    <location>
        <begin position="531"/>
        <end position="551"/>
    </location>
</feature>
<evidence type="ECO:0000256" key="1">
    <source>
        <dbReference type="SAM" id="MobiDB-lite"/>
    </source>
</evidence>
<dbReference type="InterPro" id="IPR015915">
    <property type="entry name" value="Kelch-typ_b-propeller"/>
</dbReference>
<sequence>MDQPTLYTYGGMCASPDDDTTSWQSAGNYTKTMMSLAPTHSDRDTNYDLSVASSSGPRTPIAGFTLTALTPSMTNRSGTVTQQASFVLLGGHTSTAFINMSTAAVWNLPEESWTYVDIQSPDEQGTTELAVKNEDKRLVHENIDSRSGHTAVLSEDGSRLIVYGGWVGDVGTPAEPQLAVLEMSQAYSGWRWMVPEQQPDSDSLYGHGAAVLPGDVMVVYGGWPVVSSNTKTKRQNGLGSPRFFNLTSMEWTTTYTNPSFRPGSSTGNPGGNAGEDSDEASTGTPGSSRRTLALGLGLGIGLALLLAAIMALSCWYMQKRKQRESREKMVRALSQDANQFIHDTDEMTERTDFLPWSSRQWYGGREDPFQSGGRSLGFESLRGSRGHGFGGPPPLSGLGNARRNAAKGSRGSYMPAASHPGDDEEETHIHNIRDHPRSGLHDPSTPTSDVPSDPFMTPVGPNPPAIVLPAPSRGTSSPENMRRHDPEVQDWVSDVDAADALLARMNGRSGRGSPTRPGSYRSALRDDESRSGSTLSDSNRSIVDSLRQSPSIRRANPAGSSSLLGGSTLIGGSEQVKPGSSSSSSYTTARSSFNALQAEGPSLLGRGHPTSPTYEEDDIVPMPGSPSKSKPRRNWLGSLRRVFSTSGTPSSESSKEDMPSRRSLDNEHDGGDYEAPLVGLSGELLRRKQGRHDWESTGPGGSNEKEPETDWDIERAVEQRLVQVVFTVPKERLRVVNADEVDGLGDESHIAEVVDAAPLSPELREPRTPIRQEMREDRHSPFPETPDKHDMDRLSRVDTMEYRMSTESKAPVLMTAEAITVKTLSRPKSRVLQMVDTIESRSQEGSREGSPTRRS</sequence>
<evidence type="ECO:0000313" key="3">
    <source>
        <dbReference type="EMBL" id="KAH7324628.1"/>
    </source>
</evidence>
<evidence type="ECO:0008006" key="5">
    <source>
        <dbReference type="Google" id="ProtNLM"/>
    </source>
</evidence>
<feature type="compositionally biased region" description="Low complexity" evidence="1">
    <location>
        <begin position="504"/>
        <end position="522"/>
    </location>
</feature>
<evidence type="ECO:0000313" key="4">
    <source>
        <dbReference type="Proteomes" id="UP000813444"/>
    </source>
</evidence>
<accession>A0A8K0T2V4</accession>
<keyword evidence="2" id="KW-1133">Transmembrane helix</keyword>
<feature type="compositionally biased region" description="Basic and acidic residues" evidence="1">
    <location>
        <begin position="653"/>
        <end position="671"/>
    </location>
</feature>
<dbReference type="AlphaFoldDB" id="A0A8K0T2V4"/>
<keyword evidence="4" id="KW-1185">Reference proteome</keyword>
<feature type="compositionally biased region" description="Basic and acidic residues" evidence="1">
    <location>
        <begin position="427"/>
        <end position="440"/>
    </location>
</feature>
<feature type="compositionally biased region" description="Basic and acidic residues" evidence="1">
    <location>
        <begin position="762"/>
        <end position="794"/>
    </location>
</feature>
<feature type="compositionally biased region" description="Low complexity" evidence="1">
    <location>
        <begin position="442"/>
        <end position="454"/>
    </location>
</feature>
<feature type="transmembrane region" description="Helical" evidence="2">
    <location>
        <begin position="292"/>
        <end position="316"/>
    </location>
</feature>
<feature type="compositionally biased region" description="Polar residues" evidence="1">
    <location>
        <begin position="255"/>
        <end position="267"/>
    </location>
</feature>
<feature type="region of interest" description="Disordered" evidence="1">
    <location>
        <begin position="835"/>
        <end position="855"/>
    </location>
</feature>
<organism evidence="3 4">
    <name type="scientific">Stachybotrys elegans</name>
    <dbReference type="NCBI Taxonomy" id="80388"/>
    <lineage>
        <taxon>Eukaryota</taxon>
        <taxon>Fungi</taxon>
        <taxon>Dikarya</taxon>
        <taxon>Ascomycota</taxon>
        <taxon>Pezizomycotina</taxon>
        <taxon>Sordariomycetes</taxon>
        <taxon>Hypocreomycetidae</taxon>
        <taxon>Hypocreales</taxon>
        <taxon>Stachybotryaceae</taxon>
        <taxon>Stachybotrys</taxon>
    </lineage>
</organism>
<feature type="region of interest" description="Disordered" evidence="1">
    <location>
        <begin position="255"/>
        <end position="288"/>
    </location>
</feature>
<feature type="region of interest" description="Disordered" evidence="1">
    <location>
        <begin position="757"/>
        <end position="794"/>
    </location>
</feature>
<dbReference type="Proteomes" id="UP000813444">
    <property type="component" value="Unassembled WGS sequence"/>
</dbReference>
<feature type="compositionally biased region" description="Low complexity" evidence="1">
    <location>
        <begin position="580"/>
        <end position="592"/>
    </location>
</feature>
<gene>
    <name evidence="3" type="ORF">B0I35DRAFT_424646</name>
</gene>
<feature type="compositionally biased region" description="Low complexity" evidence="1">
    <location>
        <begin position="559"/>
        <end position="573"/>
    </location>
</feature>
<dbReference type="InterPro" id="IPR011043">
    <property type="entry name" value="Gal_Oxase/kelch_b-propeller"/>
</dbReference>
<feature type="region of interest" description="Disordered" evidence="1">
    <location>
        <begin position="504"/>
        <end position="709"/>
    </location>
</feature>
<keyword evidence="2" id="KW-0812">Transmembrane</keyword>
<feature type="region of interest" description="Disordered" evidence="1">
    <location>
        <begin position="370"/>
        <end position="490"/>
    </location>
</feature>
<feature type="compositionally biased region" description="Basic and acidic residues" evidence="1">
    <location>
        <begin position="838"/>
        <end position="855"/>
    </location>
</feature>
<evidence type="ECO:0000256" key="2">
    <source>
        <dbReference type="SAM" id="Phobius"/>
    </source>
</evidence>
<proteinExistence type="predicted"/>
<keyword evidence="2" id="KW-0472">Membrane</keyword>
<dbReference type="OrthoDB" id="205993at2759"/>
<protein>
    <recommendedName>
        <fullName evidence="5">Galactose oxidase</fullName>
    </recommendedName>
</protein>
<name>A0A8K0T2V4_9HYPO</name>
<dbReference type="Gene3D" id="2.120.10.80">
    <property type="entry name" value="Kelch-type beta propeller"/>
    <property type="match status" value="1"/>
</dbReference>
<reference evidence="3" key="1">
    <citation type="journal article" date="2021" name="Nat. Commun.">
        <title>Genetic determinants of endophytism in the Arabidopsis root mycobiome.</title>
        <authorList>
            <person name="Mesny F."/>
            <person name="Miyauchi S."/>
            <person name="Thiergart T."/>
            <person name="Pickel B."/>
            <person name="Atanasova L."/>
            <person name="Karlsson M."/>
            <person name="Huettel B."/>
            <person name="Barry K.W."/>
            <person name="Haridas S."/>
            <person name="Chen C."/>
            <person name="Bauer D."/>
            <person name="Andreopoulos W."/>
            <person name="Pangilinan J."/>
            <person name="LaButti K."/>
            <person name="Riley R."/>
            <person name="Lipzen A."/>
            <person name="Clum A."/>
            <person name="Drula E."/>
            <person name="Henrissat B."/>
            <person name="Kohler A."/>
            <person name="Grigoriev I.V."/>
            <person name="Martin F.M."/>
            <person name="Hacquard S."/>
        </authorList>
    </citation>
    <scope>NUCLEOTIDE SEQUENCE</scope>
    <source>
        <strain evidence="3">MPI-CAGE-CH-0235</strain>
    </source>
</reference>
<dbReference type="SUPFAM" id="SSF50965">
    <property type="entry name" value="Galactose oxidase, central domain"/>
    <property type="match status" value="1"/>
</dbReference>